<keyword evidence="2" id="KW-0679">Respiratory chain</keyword>
<dbReference type="GO" id="GO:0006979">
    <property type="term" value="P:response to oxidative stress"/>
    <property type="evidence" value="ECO:0007669"/>
    <property type="project" value="TreeGrafter"/>
</dbReference>
<dbReference type="Proteomes" id="UP000014071">
    <property type="component" value="Unassembled WGS sequence"/>
</dbReference>
<keyword evidence="2" id="KW-0999">Mitochondrion inner membrane</keyword>
<evidence type="ECO:0000313" key="4">
    <source>
        <dbReference type="Proteomes" id="UP000014071"/>
    </source>
</evidence>
<keyword evidence="4" id="KW-1185">Reference proteome</keyword>
<keyword evidence="2" id="KW-0472">Membrane</keyword>
<dbReference type="AlphaFoldDB" id="R9P9R5"/>
<protein>
    <recommendedName>
        <fullName evidence="2">NADH dehydrogenase [ubiquinone] 1 alpha subcomplex subunit</fullName>
    </recommendedName>
</protein>
<accession>R9P9R5</accession>
<dbReference type="InterPro" id="IPR007763">
    <property type="entry name" value="NDUFA12"/>
</dbReference>
<dbReference type="eggNOG" id="KOG3382">
    <property type="taxonomic scope" value="Eukaryota"/>
</dbReference>
<evidence type="ECO:0000313" key="3">
    <source>
        <dbReference type="EMBL" id="GAC98094.1"/>
    </source>
</evidence>
<dbReference type="GO" id="GO:0045271">
    <property type="term" value="C:respiratory chain complex I"/>
    <property type="evidence" value="ECO:0007669"/>
    <property type="project" value="InterPro"/>
</dbReference>
<keyword evidence="2" id="KW-0496">Mitochondrion</keyword>
<keyword evidence="2" id="KW-0813">Transport</keyword>
<dbReference type="GeneID" id="24110960"/>
<comment type="subcellular location">
    <subcellularLocation>
        <location evidence="2">Mitochondrion inner membrane</location>
        <topology evidence="2">Peripheral membrane protein</topology>
        <orientation evidence="2">Matrix side</orientation>
    </subcellularLocation>
</comment>
<organism evidence="3 4">
    <name type="scientific">Pseudozyma hubeiensis (strain SY62)</name>
    <name type="common">Yeast</name>
    <dbReference type="NCBI Taxonomy" id="1305764"/>
    <lineage>
        <taxon>Eukaryota</taxon>
        <taxon>Fungi</taxon>
        <taxon>Dikarya</taxon>
        <taxon>Basidiomycota</taxon>
        <taxon>Ustilaginomycotina</taxon>
        <taxon>Ustilaginomycetes</taxon>
        <taxon>Ustilaginales</taxon>
        <taxon>Ustilaginaceae</taxon>
        <taxon>Pseudozyma</taxon>
    </lineage>
</organism>
<dbReference type="RefSeq" id="XP_012191681.1">
    <property type="nucleotide sequence ID" value="XM_012336291.1"/>
</dbReference>
<dbReference type="PANTHER" id="PTHR12910:SF2">
    <property type="entry name" value="NADH DEHYDROGENASE [UBIQUINONE] 1 ALPHA SUBCOMPLEX SUBUNIT 12"/>
    <property type="match status" value="1"/>
</dbReference>
<gene>
    <name evidence="3" type="ORF">PHSY_005683</name>
</gene>
<dbReference type="PANTHER" id="PTHR12910">
    <property type="entry name" value="NADH-UBIQUINONE OXIDOREDUCTASE SUBUNIT B17.2"/>
    <property type="match status" value="1"/>
</dbReference>
<evidence type="ECO:0000256" key="2">
    <source>
        <dbReference type="RuleBase" id="RU363103"/>
    </source>
</evidence>
<reference evidence="4" key="1">
    <citation type="journal article" date="2013" name="Genome Announc.">
        <title>Draft genome sequence of the basidiomycetous yeast-like fungus Pseudozyma hubeiensis SY62, which produces an abundant amount of the biosurfactant mannosylerythritol lipids.</title>
        <authorList>
            <person name="Konishi M."/>
            <person name="Hatada Y."/>
            <person name="Horiuchi J."/>
        </authorList>
    </citation>
    <scope>NUCLEOTIDE SEQUENCE [LARGE SCALE GENOMIC DNA]</scope>
    <source>
        <strain evidence="4">SY62</strain>
    </source>
</reference>
<keyword evidence="2" id="KW-0249">Electron transport</keyword>
<dbReference type="EMBL" id="DF238815">
    <property type="protein sequence ID" value="GAC98094.1"/>
    <property type="molecule type" value="Genomic_DNA"/>
</dbReference>
<dbReference type="OrthoDB" id="274641at2759"/>
<sequence length="237" mass="27323">MSTEKPGRTKMLERPRGKGLSLTVRRKPMRNYALTCPIWTAMMLDREMGSSEASRPIAILAFPSPERHSPLCSPHQHTPSPSLLPNHCRASSPPILFSHVARTYNQLHPQGRNQKVLARSQLHRRRQIRSSRRNRQVSLLLPALRFALLSEIKTLTYSDAIASLECCRNGNKFYENHNEFNLRHRWVDYAADNEFNASQVDPLWHSWLHHIRKDPPHEDAGIIKMTQSWMTVSAAPR</sequence>
<dbReference type="Pfam" id="PF05071">
    <property type="entry name" value="NDUFA12"/>
    <property type="match status" value="1"/>
</dbReference>
<name>R9P9R5_PSEHS</name>
<proteinExistence type="inferred from homology"/>
<dbReference type="HOGENOM" id="CLU_1171074_0_0_1"/>
<evidence type="ECO:0000256" key="1">
    <source>
        <dbReference type="ARBA" id="ARBA00007355"/>
    </source>
</evidence>
<comment type="function">
    <text evidence="2">Accessory subunit of the mitochondrial membrane respiratory chain NADH dehydrogenase (Complex I), that is believed not to be involved in catalysis. Complex I functions in the transfer of electrons from NADH to the respiratory chain. The immediate electron acceptor for the enzyme is believed to be ubiquinone.</text>
</comment>
<dbReference type="STRING" id="1305764.R9P9R5"/>
<comment type="similarity">
    <text evidence="1 2">Belongs to the complex I NDUFA12 subunit family.</text>
</comment>
<dbReference type="GO" id="GO:0005743">
    <property type="term" value="C:mitochondrial inner membrane"/>
    <property type="evidence" value="ECO:0007669"/>
    <property type="project" value="UniProtKB-SubCell"/>
</dbReference>